<protein>
    <recommendedName>
        <fullName evidence="5">Nephrocystin 3-like N-terminal domain-containing protein</fullName>
    </recommendedName>
</protein>
<feature type="repeat" description="WD" evidence="3">
    <location>
        <begin position="1121"/>
        <end position="1162"/>
    </location>
</feature>
<feature type="repeat" description="WD" evidence="3">
    <location>
        <begin position="1037"/>
        <end position="1078"/>
    </location>
</feature>
<dbReference type="SMART" id="SM00320">
    <property type="entry name" value="WD40"/>
    <property type="match status" value="12"/>
</dbReference>
<reference evidence="6 7" key="1">
    <citation type="submission" date="2023-08" db="EMBL/GenBank/DDBJ databases">
        <authorList>
            <person name="Palmer J.M."/>
        </authorList>
    </citation>
    <scope>NUCLEOTIDE SEQUENCE [LARGE SCALE GENOMIC DNA]</scope>
    <source>
        <strain evidence="6 7">TWF481</strain>
    </source>
</reference>
<accession>A0AAV9W0J8</accession>
<sequence>MRPRHDRKDYTIAWVCALSLELTAAIAILDERHEPLPQNEEDKNAYELGRVGSYNIVIATLPAGSYGVTWAMSVATGLSFSFPSAKICLMVGIAGGAPLLPQTDIRLGDIVVSEPVAGNGSGGIGGVLQYDFGKTVKEGRFVQTNVLNKPPEIFLTTLAKLRAEYPEKIFHRNNISELLNGGKVPKMFERPSVDTDRLFQAEYDHPVQDTSCAEGCDPEMVVGRSPRQRYPLEPYLHYGLIASANRVMKHGATRDKLSKPTGVLCFEMEAAGLMDKLPTMVIRGICDYSDNHKNKVWQPYAALAAAAFAKELLLRLPPRVNDRVSQRRHYDIKLPIAEGAAYGSREDQYEPECLDGTRTDLLRQISQWVEDPNGKCVFWMNGMAGTGKSTISRTVARSLRNNQQLGASFFFKRGEADRSSGVRFFTTLAVQLAGYSDIVAADIEAAIKDDPGRPISGRGFAEQFDKLIFRPLSKLNVNPYSEGQVVVILVDALDECEKREDVKMIIRLFALLKDVSGGVKVRVFLTGRPDLPILPAFKRLSNDTYDGLMLHTVPKIKEDISTFLRYELTEIAESCGYDLSRDWLDEDSFQKLVDIATPLFIYAATICRFIAGKGGHPAKRIKRVIEQWSDSHEPQGAKFETRNNTGATKWQASKLDKTYLPVLKQLVDGDEDDEDDDDEDERLTIVEEFKLVVGTIINLASPLSVPALARLLAIKEGIIDCRLAPLHSVLDIPKDRHAAVRMFHLSFRDFLLNEKLKGKSEFWVDEKEAHRRIASQCIQLMSGAGGVKENICGLEVPGTLRSEISRETIQESFSPELQYACRYWVYHLKQSGDYIDDESQAYGFLQRRLLHWLEAVSLLDDMANIFDKIDALTSIIDQTRGEGLSEFMYDVKRFVLQNHYPIDKAPLQVYYSAIISAPVKSIVRRAMGSRKLCQRVWKASRFYDEWDSLLQALEGHGDDVNCVAFSPNCNVLASGSDDCSIKLWNSSTGRLVQTLGGHGSWVMAIAFSPDGTVLASGPSGGAIKLWDAGTGRLLRTLEGHTHQTLSVVFSPDGKFMASGSEDNTVKLWEVCTGQLLQTLEGHTDRVRCLAFSPDGAVLASGSNDNTIKVWDATTHKLLRTLDGGGGWVASVAFSPDGKILASTSAGKTVGLWDASTWKLFRRLTGYSTSKCVAFSPNGKLLASGGYGTVGLWDVETWVLSQVLWGHTGSVFAVAFSYDGGTLASAFTDGTIGMWDVGRSLKRTLDPGRLAGRDISLCALAFSSDGNILVSVPSGGAVEFWDVGTKRLLKVLSADESGPFDAVAVALSPNGELLVVADEDGRMRLWSTNTGQLHAHDQGRERIWEASDETPLLFRREYVGGIETLRFSPDGKVLVSATWDELEEIKLWDTKQLITNENAAGLIRELREHKRWAYAVAFSPGGDILASGYNDSTVGLWEVANGHSYRESRVLRGHSDRVHIVEFLHDGKVLASASLDDTVRLWDVATGTPLRTLAPGDITLHLFQNSWHVNLGELYSLPFRSGAAFLAPLTEYYRRRAPLIHGEWLSWGERKLVWLPKKYSPRCFACSDHRMAFGTASGEVLVVDLGFLSDPSLS</sequence>
<keyword evidence="7" id="KW-1185">Reference proteome</keyword>
<gene>
    <name evidence="6" type="ORF">TWF481_010286</name>
</gene>
<dbReference type="Gene3D" id="3.40.50.300">
    <property type="entry name" value="P-loop containing nucleotide triphosphate hydrolases"/>
    <property type="match status" value="1"/>
</dbReference>
<dbReference type="SUPFAM" id="SSF50998">
    <property type="entry name" value="Quinoprotein alcohol dehydrogenase-like"/>
    <property type="match status" value="1"/>
</dbReference>
<evidence type="ECO:0000313" key="6">
    <source>
        <dbReference type="EMBL" id="KAK6499930.1"/>
    </source>
</evidence>
<proteinExistence type="predicted"/>
<dbReference type="InterPro" id="IPR001680">
    <property type="entry name" value="WD40_rpt"/>
</dbReference>
<feature type="signal peptide" evidence="4">
    <location>
        <begin position="1"/>
        <end position="27"/>
    </location>
</feature>
<keyword evidence="1 3" id="KW-0853">WD repeat</keyword>
<name>A0AAV9W0J8_9PEZI</name>
<feature type="repeat" description="WD" evidence="3">
    <location>
        <begin position="1249"/>
        <end position="1290"/>
    </location>
</feature>
<evidence type="ECO:0000259" key="5">
    <source>
        <dbReference type="Pfam" id="PF24883"/>
    </source>
</evidence>
<dbReference type="Proteomes" id="UP001370758">
    <property type="component" value="Unassembled WGS sequence"/>
</dbReference>
<dbReference type="SUPFAM" id="SSF50978">
    <property type="entry name" value="WD40 repeat-like"/>
    <property type="match status" value="1"/>
</dbReference>
<feature type="repeat" description="WD" evidence="3">
    <location>
        <begin position="1405"/>
        <end position="1446"/>
    </location>
</feature>
<dbReference type="SUPFAM" id="SSF53167">
    <property type="entry name" value="Purine and uridine phosphorylases"/>
    <property type="match status" value="1"/>
</dbReference>
<evidence type="ECO:0000313" key="7">
    <source>
        <dbReference type="Proteomes" id="UP001370758"/>
    </source>
</evidence>
<evidence type="ECO:0000256" key="4">
    <source>
        <dbReference type="SAM" id="SignalP"/>
    </source>
</evidence>
<dbReference type="InterPro" id="IPR050505">
    <property type="entry name" value="WDR55/POC1"/>
</dbReference>
<dbReference type="GO" id="GO:0003824">
    <property type="term" value="F:catalytic activity"/>
    <property type="evidence" value="ECO:0007669"/>
    <property type="project" value="InterPro"/>
</dbReference>
<feature type="repeat" description="WD" evidence="3">
    <location>
        <begin position="1079"/>
        <end position="1120"/>
    </location>
</feature>
<dbReference type="InterPro" id="IPR056884">
    <property type="entry name" value="NPHP3-like_N"/>
</dbReference>
<dbReference type="InterPro" id="IPR019775">
    <property type="entry name" value="WD40_repeat_CS"/>
</dbReference>
<dbReference type="InterPro" id="IPR011047">
    <property type="entry name" value="Quinoprotein_ADH-like_sf"/>
</dbReference>
<dbReference type="Pfam" id="PF24883">
    <property type="entry name" value="NPHP3_N"/>
    <property type="match status" value="1"/>
</dbReference>
<organism evidence="6 7">
    <name type="scientific">Arthrobotrys musiformis</name>
    <dbReference type="NCBI Taxonomy" id="47236"/>
    <lineage>
        <taxon>Eukaryota</taxon>
        <taxon>Fungi</taxon>
        <taxon>Dikarya</taxon>
        <taxon>Ascomycota</taxon>
        <taxon>Pezizomycotina</taxon>
        <taxon>Orbiliomycetes</taxon>
        <taxon>Orbiliales</taxon>
        <taxon>Orbiliaceae</taxon>
        <taxon>Arthrobotrys</taxon>
    </lineage>
</organism>
<evidence type="ECO:0000256" key="3">
    <source>
        <dbReference type="PROSITE-ProRule" id="PRU00221"/>
    </source>
</evidence>
<feature type="chain" id="PRO_5043709896" description="Nephrocystin 3-like N-terminal domain-containing protein" evidence="4">
    <location>
        <begin position="28"/>
        <end position="1593"/>
    </location>
</feature>
<feature type="repeat" description="WD" evidence="3">
    <location>
        <begin position="953"/>
        <end position="994"/>
    </location>
</feature>
<keyword evidence="4" id="KW-0732">Signal</keyword>
<dbReference type="InterPro" id="IPR020472">
    <property type="entry name" value="WD40_PAC1"/>
</dbReference>
<dbReference type="SUPFAM" id="SSF52540">
    <property type="entry name" value="P-loop containing nucleoside triphosphate hydrolases"/>
    <property type="match status" value="1"/>
</dbReference>
<dbReference type="GO" id="GO:0009116">
    <property type="term" value="P:nucleoside metabolic process"/>
    <property type="evidence" value="ECO:0007669"/>
    <property type="project" value="InterPro"/>
</dbReference>
<dbReference type="Gene3D" id="3.40.50.1580">
    <property type="entry name" value="Nucleoside phosphorylase domain"/>
    <property type="match status" value="1"/>
</dbReference>
<evidence type="ECO:0000256" key="2">
    <source>
        <dbReference type="ARBA" id="ARBA00022737"/>
    </source>
</evidence>
<dbReference type="CDD" id="cd00200">
    <property type="entry name" value="WD40"/>
    <property type="match status" value="1"/>
</dbReference>
<feature type="repeat" description="WD" evidence="3">
    <location>
        <begin position="1450"/>
        <end position="1491"/>
    </location>
</feature>
<feature type="repeat" description="WD" evidence="3">
    <location>
        <begin position="1203"/>
        <end position="1236"/>
    </location>
</feature>
<dbReference type="Gene3D" id="2.130.10.10">
    <property type="entry name" value="YVTN repeat-like/Quinoprotein amine dehydrogenase"/>
    <property type="match status" value="6"/>
</dbReference>
<dbReference type="PANTHER" id="PTHR44019">
    <property type="entry name" value="WD REPEAT-CONTAINING PROTEIN 55"/>
    <property type="match status" value="1"/>
</dbReference>
<dbReference type="PROSITE" id="PS50294">
    <property type="entry name" value="WD_REPEATS_REGION"/>
    <property type="match status" value="8"/>
</dbReference>
<keyword evidence="2" id="KW-0677">Repeat</keyword>
<dbReference type="PROSITE" id="PS50082">
    <property type="entry name" value="WD_REPEATS_2"/>
    <property type="match status" value="10"/>
</dbReference>
<comment type="caution">
    <text evidence="6">The sequence shown here is derived from an EMBL/GenBank/DDBJ whole genome shotgun (WGS) entry which is preliminary data.</text>
</comment>
<dbReference type="InterPro" id="IPR036322">
    <property type="entry name" value="WD40_repeat_dom_sf"/>
</dbReference>
<dbReference type="EMBL" id="JAVHJL010000007">
    <property type="protein sequence ID" value="KAK6499930.1"/>
    <property type="molecule type" value="Genomic_DNA"/>
</dbReference>
<dbReference type="InterPro" id="IPR015943">
    <property type="entry name" value="WD40/YVTN_repeat-like_dom_sf"/>
</dbReference>
<feature type="domain" description="Nephrocystin 3-like N-terminal" evidence="5">
    <location>
        <begin position="364"/>
        <end position="528"/>
    </location>
</feature>
<dbReference type="Pfam" id="PF00400">
    <property type="entry name" value="WD40"/>
    <property type="match status" value="10"/>
</dbReference>
<dbReference type="InterPro" id="IPR035994">
    <property type="entry name" value="Nucleoside_phosphorylase_sf"/>
</dbReference>
<dbReference type="PRINTS" id="PR00320">
    <property type="entry name" value="GPROTEINBRPT"/>
</dbReference>
<feature type="repeat" description="WD" evidence="3">
    <location>
        <begin position="1303"/>
        <end position="1335"/>
    </location>
</feature>
<dbReference type="InterPro" id="IPR027417">
    <property type="entry name" value="P-loop_NTPase"/>
</dbReference>
<dbReference type="PANTHER" id="PTHR44019:SF8">
    <property type="entry name" value="POC1 CENTRIOLAR PROTEIN HOMOLOG"/>
    <property type="match status" value="1"/>
</dbReference>
<evidence type="ECO:0000256" key="1">
    <source>
        <dbReference type="ARBA" id="ARBA00022574"/>
    </source>
</evidence>
<feature type="repeat" description="WD" evidence="3">
    <location>
        <begin position="995"/>
        <end position="1036"/>
    </location>
</feature>
<dbReference type="PROSITE" id="PS00678">
    <property type="entry name" value="WD_REPEATS_1"/>
    <property type="match status" value="6"/>
</dbReference>